<dbReference type="InterPro" id="IPR052439">
    <property type="entry name" value="F-box/Kelch-repeat"/>
</dbReference>
<organism evidence="6 7">
    <name type="scientific">Trifolium subterraneum</name>
    <name type="common">Subterranean clover</name>
    <dbReference type="NCBI Taxonomy" id="3900"/>
    <lineage>
        <taxon>Eukaryota</taxon>
        <taxon>Viridiplantae</taxon>
        <taxon>Streptophyta</taxon>
        <taxon>Embryophyta</taxon>
        <taxon>Tracheophyta</taxon>
        <taxon>Spermatophyta</taxon>
        <taxon>Magnoliopsida</taxon>
        <taxon>eudicotyledons</taxon>
        <taxon>Gunneridae</taxon>
        <taxon>Pentapetalae</taxon>
        <taxon>rosids</taxon>
        <taxon>fabids</taxon>
        <taxon>Fabales</taxon>
        <taxon>Fabaceae</taxon>
        <taxon>Papilionoideae</taxon>
        <taxon>50 kb inversion clade</taxon>
        <taxon>NPAAA clade</taxon>
        <taxon>Hologalegina</taxon>
        <taxon>IRL clade</taxon>
        <taxon>Trifolieae</taxon>
        <taxon>Trifolium</taxon>
    </lineage>
</organism>
<dbReference type="Gene3D" id="2.120.10.80">
    <property type="entry name" value="Kelch-type beta propeller"/>
    <property type="match status" value="1"/>
</dbReference>
<dbReference type="InterPro" id="IPR001584">
    <property type="entry name" value="Integrase_cat-core"/>
</dbReference>
<keyword evidence="3" id="KW-0175">Coiled coil</keyword>
<dbReference type="GO" id="GO:0008270">
    <property type="term" value="F:zinc ion binding"/>
    <property type="evidence" value="ECO:0007669"/>
    <property type="project" value="InterPro"/>
</dbReference>
<dbReference type="PANTHER" id="PTHR46122">
    <property type="entry name" value="GALACTOSE OXIDASE/KELCH REPEAT PROTEIN-RELATED"/>
    <property type="match status" value="1"/>
</dbReference>
<evidence type="ECO:0000256" key="2">
    <source>
        <dbReference type="ARBA" id="ARBA00022737"/>
    </source>
</evidence>
<dbReference type="Pfam" id="PF07727">
    <property type="entry name" value="RVT_2"/>
    <property type="match status" value="1"/>
</dbReference>
<proteinExistence type="predicted"/>
<dbReference type="Pfam" id="PF00665">
    <property type="entry name" value="rve"/>
    <property type="match status" value="1"/>
</dbReference>
<evidence type="ECO:0000259" key="5">
    <source>
        <dbReference type="PROSITE" id="PS50994"/>
    </source>
</evidence>
<dbReference type="InterPro" id="IPR015915">
    <property type="entry name" value="Kelch-typ_b-propeller"/>
</dbReference>
<dbReference type="InterPro" id="IPR036875">
    <property type="entry name" value="Znf_CCHC_sf"/>
</dbReference>
<dbReference type="InterPro" id="IPR012337">
    <property type="entry name" value="RNaseH-like_sf"/>
</dbReference>
<dbReference type="Proteomes" id="UP000242715">
    <property type="component" value="Unassembled WGS sequence"/>
</dbReference>
<evidence type="ECO:0000313" key="7">
    <source>
        <dbReference type="Proteomes" id="UP000242715"/>
    </source>
</evidence>
<dbReference type="SMART" id="SM00612">
    <property type="entry name" value="Kelch"/>
    <property type="match status" value="3"/>
</dbReference>
<dbReference type="EMBL" id="DF974531">
    <property type="protein sequence ID" value="GAU49215.1"/>
    <property type="molecule type" value="Genomic_DNA"/>
</dbReference>
<dbReference type="InterPro" id="IPR013103">
    <property type="entry name" value="RVT_2"/>
</dbReference>
<dbReference type="FunFam" id="2.120.10.80:FF:000007">
    <property type="entry name" value="F-box/kelch-repeat protein SKIP11"/>
    <property type="match status" value="1"/>
</dbReference>
<dbReference type="GO" id="GO:0015074">
    <property type="term" value="P:DNA integration"/>
    <property type="evidence" value="ECO:0007669"/>
    <property type="project" value="InterPro"/>
</dbReference>
<sequence length="1382" mass="156346">MHLPRMASNECFMCSDKESLAVGTELLVFGRELQSHVIYRYSLLTNSWESGMRMNFPRCLFGSASLGEIAILAGGCDSEGHILDSAELYNSENQTWETLPSMNKPRKMCSGVFMDGKFYVIGGIGGRESKLLTCGEEYNLQTRTWKEIPNMSPGRSARGSEMPATAEAPPLVAVVNNELYAADYADMEVKKYNKDSKLWVTMGRLPERAASMNGWGLAFRACGNRLIVIGGPRSHGEGFIELNSWVPSEGPPQWNLLARKQSGYCWIGSTKELVSDILHFVPIFEGENQGLCSCVVRSITLAVSLRGGEIRVSNLGGPRLKEARGELQGTILVAMEKEGGAVSRPPLLDGTNYDYWKSRMEAFLRSVDSRTWKSVITGWEHPTVIDKDNVVSLKPEGEWSKTEDELALGNHKALNALYNGVDKNMFRLIKRCTQAKEAWEILRTTQERTSKVKNSRLQMLTTKFENLKMKEDETVHDFYITVLDFANTFDSLGHIIEEFRDLSEIRLDDLVGSLQTYELSANERSGSKNKNIAFVSNADTDDAQDEADTDESLSEAMALLGRQFNKVLRRMDRRGKQNVKQNVSPISLDINKNSGFQKKPKVEEKVSQVRGVQCHECSGYGHIRYECPNYLKKQQKGMTATWSEDEDSDDDTSGETAKHITALTGLCSSDTESNHGDVSYEELAESYRALCKRSEEVCRSQENQKRLILELQSEKNKHLAQISELNNEVTQLNSTLEKLKKEVSMNNSTVVLEKLIKSQEEGNWVKGIGYEYEDLNKPKEYDPELKFLPSGRNKKFPMPKQRLPHFQPHPGFRNTRPQPWICHYCGRRGHIRPFCYRLYGFPKRSQREVPEKEEIHQAKEWKPKGNVAGLIAHTSLRATSREYWYFDSGCSRHMTGIEKFLVDLKSYSTSYVIFGDGAKGEIKGIGRLANVVQPDLDDVLLVKGLTANLISISQLCDQGMKVNFTKGECLVTNEEGEVIMKGVRKLGHLILKSMKKIITEEAVRGMPKLKIEEGKICGECQVGKQIKMSHPTVPHLTTSRVLELLHMDLMGPMQVESLGEKKYAFVVVDDYSRYTWISFLREKSDTFFVFKDLCVQLQREKDEGIIRIRSDHGREFENSSFADFCASEDTYSVRETDADPHADSTPAPSDVLEEEIHIDKFEKSGRETDLYNAPVNKGPSVRVQKNHPTDLIIGDPDQGITTRRSQDVVSNACFVSKIEPKNVKEALTDEFCIEAMQEELNQFKRCEVWDLLPRPTDTNIIGTKWVYKNKSDSQGVVTRNKARLVAQGYTQIEGVDFEETFAPVARLESIRLLLGMACFLKFKLYQMDVKSAFLNGYLNEDVYVEQPKGFVDPNHPDHVYKLKKALYGVQVKEGIVRSQAST</sequence>
<dbReference type="GO" id="GO:0005634">
    <property type="term" value="C:nucleus"/>
    <property type="evidence" value="ECO:0007669"/>
    <property type="project" value="TreeGrafter"/>
</dbReference>
<evidence type="ECO:0000256" key="3">
    <source>
        <dbReference type="SAM" id="Coils"/>
    </source>
</evidence>
<evidence type="ECO:0000256" key="1">
    <source>
        <dbReference type="ARBA" id="ARBA00022441"/>
    </source>
</evidence>
<dbReference type="InterPro" id="IPR054722">
    <property type="entry name" value="PolX-like_BBD"/>
</dbReference>
<dbReference type="GO" id="GO:0003676">
    <property type="term" value="F:nucleic acid binding"/>
    <property type="evidence" value="ECO:0007669"/>
    <property type="project" value="InterPro"/>
</dbReference>
<dbReference type="SUPFAM" id="SSF53098">
    <property type="entry name" value="Ribonuclease H-like"/>
    <property type="match status" value="1"/>
</dbReference>
<feature type="coiled-coil region" evidence="3">
    <location>
        <begin position="708"/>
        <end position="742"/>
    </location>
</feature>
<dbReference type="InterPro" id="IPR006652">
    <property type="entry name" value="Kelch_1"/>
</dbReference>
<dbReference type="Pfam" id="PF22936">
    <property type="entry name" value="Pol_BBD"/>
    <property type="match status" value="1"/>
</dbReference>
<gene>
    <name evidence="6" type="ORF">TSUD_369840</name>
</gene>
<keyword evidence="1" id="KW-0880">Kelch repeat</keyword>
<keyword evidence="2" id="KW-0677">Repeat</keyword>
<dbReference type="InterPro" id="IPR036397">
    <property type="entry name" value="RNaseH_sf"/>
</dbReference>
<dbReference type="OrthoDB" id="1749378at2759"/>
<keyword evidence="7" id="KW-1185">Reference proteome</keyword>
<evidence type="ECO:0000256" key="4">
    <source>
        <dbReference type="SAM" id="MobiDB-lite"/>
    </source>
</evidence>
<protein>
    <recommendedName>
        <fullName evidence="5">Integrase catalytic domain-containing protein</fullName>
    </recommendedName>
</protein>
<dbReference type="SMART" id="SM00343">
    <property type="entry name" value="ZnF_C2HC"/>
    <property type="match status" value="2"/>
</dbReference>
<evidence type="ECO:0000313" key="6">
    <source>
        <dbReference type="EMBL" id="GAU49215.1"/>
    </source>
</evidence>
<dbReference type="InterPro" id="IPR001878">
    <property type="entry name" value="Znf_CCHC"/>
</dbReference>
<dbReference type="Gene3D" id="3.30.420.10">
    <property type="entry name" value="Ribonuclease H-like superfamily/Ribonuclease H"/>
    <property type="match status" value="1"/>
</dbReference>
<dbReference type="Pfam" id="PF01344">
    <property type="entry name" value="Kelch_1"/>
    <property type="match status" value="2"/>
</dbReference>
<dbReference type="PROSITE" id="PS50994">
    <property type="entry name" value="INTEGRASE"/>
    <property type="match status" value="1"/>
</dbReference>
<feature type="region of interest" description="Disordered" evidence="4">
    <location>
        <begin position="1169"/>
        <end position="1198"/>
    </location>
</feature>
<reference evidence="7" key="1">
    <citation type="journal article" date="2017" name="Front. Plant Sci.">
        <title>Climate Clever Clovers: New Paradigm to Reduce the Environmental Footprint of Ruminants by Breeding Low Methanogenic Forages Utilizing Haplotype Variation.</title>
        <authorList>
            <person name="Kaur P."/>
            <person name="Appels R."/>
            <person name="Bayer P.E."/>
            <person name="Keeble-Gagnere G."/>
            <person name="Wang J."/>
            <person name="Hirakawa H."/>
            <person name="Shirasawa K."/>
            <person name="Vercoe P."/>
            <person name="Stefanova K."/>
            <person name="Durmic Z."/>
            <person name="Nichols P."/>
            <person name="Revell C."/>
            <person name="Isobe S.N."/>
            <person name="Edwards D."/>
            <person name="Erskine W."/>
        </authorList>
    </citation>
    <scope>NUCLEOTIDE SEQUENCE [LARGE SCALE GENOMIC DNA]</scope>
    <source>
        <strain evidence="7">cv. Daliak</strain>
    </source>
</reference>
<dbReference type="SUPFAM" id="SSF57756">
    <property type="entry name" value="Retrovirus zinc finger-like domains"/>
    <property type="match status" value="1"/>
</dbReference>
<name>A0A2Z6PH60_TRISU</name>
<accession>A0A2Z6PH60</accession>
<feature type="domain" description="Integrase catalytic" evidence="5">
    <location>
        <begin position="1030"/>
        <end position="1127"/>
    </location>
</feature>
<dbReference type="Pfam" id="PF14223">
    <property type="entry name" value="Retrotran_gag_2"/>
    <property type="match status" value="1"/>
</dbReference>
<dbReference type="PANTHER" id="PTHR46122:SF2">
    <property type="entry name" value="F-BOX_KELCH-REPEAT PROTEIN SKIP11"/>
    <property type="match status" value="1"/>
</dbReference>
<dbReference type="SUPFAM" id="SSF117281">
    <property type="entry name" value="Kelch motif"/>
    <property type="match status" value="1"/>
</dbReference>